<protein>
    <submittedName>
        <fullName evidence="1">Uncharacterized protein</fullName>
    </submittedName>
</protein>
<name>A0A4D6MJC8_VIGUN</name>
<gene>
    <name evidence="1" type="ORF">DEO72_LG7g2002</name>
</gene>
<evidence type="ECO:0000313" key="2">
    <source>
        <dbReference type="Proteomes" id="UP000501690"/>
    </source>
</evidence>
<sequence>MAYYQRGATTHLVCSVSVTGVEECNADIGEVPCHGGFIRFRHPFHEWFTAVVEMVLSWRLAAVRTMVV</sequence>
<dbReference type="EMBL" id="CP039351">
    <property type="protein sequence ID" value="QCE00712.1"/>
    <property type="molecule type" value="Genomic_DNA"/>
</dbReference>
<dbReference type="AlphaFoldDB" id="A0A4D6MJC8"/>
<evidence type="ECO:0000313" key="1">
    <source>
        <dbReference type="EMBL" id="QCE00712.1"/>
    </source>
</evidence>
<dbReference type="Proteomes" id="UP000501690">
    <property type="component" value="Linkage Group LG7"/>
</dbReference>
<organism evidence="1 2">
    <name type="scientific">Vigna unguiculata</name>
    <name type="common">Cowpea</name>
    <dbReference type="NCBI Taxonomy" id="3917"/>
    <lineage>
        <taxon>Eukaryota</taxon>
        <taxon>Viridiplantae</taxon>
        <taxon>Streptophyta</taxon>
        <taxon>Embryophyta</taxon>
        <taxon>Tracheophyta</taxon>
        <taxon>Spermatophyta</taxon>
        <taxon>Magnoliopsida</taxon>
        <taxon>eudicotyledons</taxon>
        <taxon>Gunneridae</taxon>
        <taxon>Pentapetalae</taxon>
        <taxon>rosids</taxon>
        <taxon>fabids</taxon>
        <taxon>Fabales</taxon>
        <taxon>Fabaceae</taxon>
        <taxon>Papilionoideae</taxon>
        <taxon>50 kb inversion clade</taxon>
        <taxon>NPAAA clade</taxon>
        <taxon>indigoferoid/millettioid clade</taxon>
        <taxon>Phaseoleae</taxon>
        <taxon>Vigna</taxon>
    </lineage>
</organism>
<proteinExistence type="predicted"/>
<keyword evidence="2" id="KW-1185">Reference proteome</keyword>
<accession>A0A4D6MJC8</accession>
<reference evidence="1 2" key="1">
    <citation type="submission" date="2019-04" db="EMBL/GenBank/DDBJ databases">
        <title>An improved genome assembly and genetic linkage map for asparagus bean, Vigna unguiculata ssp. sesquipedialis.</title>
        <authorList>
            <person name="Xia Q."/>
            <person name="Zhang R."/>
            <person name="Dong Y."/>
        </authorList>
    </citation>
    <scope>NUCLEOTIDE SEQUENCE [LARGE SCALE GENOMIC DNA]</scope>
    <source>
        <tissue evidence="1">Leaf</tissue>
    </source>
</reference>